<reference evidence="1 2" key="1">
    <citation type="journal article" date="2024" name="BMC Genomics">
        <title>De novo assembly and annotation of Popillia japonica's genome with initial clues to its potential as an invasive pest.</title>
        <authorList>
            <person name="Cucini C."/>
            <person name="Boschi S."/>
            <person name="Funari R."/>
            <person name="Cardaioli E."/>
            <person name="Iannotti N."/>
            <person name="Marturano G."/>
            <person name="Paoli F."/>
            <person name="Bruttini M."/>
            <person name="Carapelli A."/>
            <person name="Frati F."/>
            <person name="Nardi F."/>
        </authorList>
    </citation>
    <scope>NUCLEOTIDE SEQUENCE [LARGE SCALE GENOMIC DNA]</scope>
    <source>
        <strain evidence="1">DMR45628</strain>
    </source>
</reference>
<dbReference type="EMBL" id="JASPKY010000674">
    <property type="protein sequence ID" value="KAK9686939.1"/>
    <property type="molecule type" value="Genomic_DNA"/>
</dbReference>
<evidence type="ECO:0000313" key="1">
    <source>
        <dbReference type="EMBL" id="KAK9686939.1"/>
    </source>
</evidence>
<dbReference type="AlphaFoldDB" id="A0AAW1IC27"/>
<dbReference type="Proteomes" id="UP001458880">
    <property type="component" value="Unassembled WGS sequence"/>
</dbReference>
<keyword evidence="2" id="KW-1185">Reference proteome</keyword>
<comment type="caution">
    <text evidence="1">The sequence shown here is derived from an EMBL/GenBank/DDBJ whole genome shotgun (WGS) entry which is preliminary data.</text>
</comment>
<organism evidence="1 2">
    <name type="scientific">Popillia japonica</name>
    <name type="common">Japanese beetle</name>
    <dbReference type="NCBI Taxonomy" id="7064"/>
    <lineage>
        <taxon>Eukaryota</taxon>
        <taxon>Metazoa</taxon>
        <taxon>Ecdysozoa</taxon>
        <taxon>Arthropoda</taxon>
        <taxon>Hexapoda</taxon>
        <taxon>Insecta</taxon>
        <taxon>Pterygota</taxon>
        <taxon>Neoptera</taxon>
        <taxon>Endopterygota</taxon>
        <taxon>Coleoptera</taxon>
        <taxon>Polyphaga</taxon>
        <taxon>Scarabaeiformia</taxon>
        <taxon>Scarabaeidae</taxon>
        <taxon>Rutelinae</taxon>
        <taxon>Popillia</taxon>
    </lineage>
</organism>
<gene>
    <name evidence="1" type="ORF">QE152_g36825</name>
</gene>
<accession>A0AAW1IC27</accession>
<sequence length="200" mass="23178">MLAMTILSFHPIQYGWREEDNKYYFQWFEGDQLRFIQTITDGIYQEENIIVKAVLAVNCDAVPLEKIVEVPEGHTVQISCESKDGNHSFAFWELASRDILGPGNEYDENNMDRTTKILMKALSNKDDSIIEQLRIPKYETTKGLDVSEIEILLTNCHKLFIDKFPEPKKCSELAKALEQPSRQQYSSEDEPVSQLLHVYR</sequence>
<evidence type="ECO:0000313" key="2">
    <source>
        <dbReference type="Proteomes" id="UP001458880"/>
    </source>
</evidence>
<protein>
    <submittedName>
        <fullName evidence="1">Uncharacterized protein</fullName>
    </submittedName>
</protein>
<name>A0AAW1IC27_POPJA</name>
<proteinExistence type="predicted"/>